<keyword evidence="3 5" id="KW-1133">Transmembrane helix</keyword>
<proteinExistence type="predicted"/>
<dbReference type="GO" id="GO:0015108">
    <property type="term" value="F:chloride transmembrane transporter activity"/>
    <property type="evidence" value="ECO:0007669"/>
    <property type="project" value="InterPro"/>
</dbReference>
<feature type="transmembrane region" description="Helical" evidence="5">
    <location>
        <begin position="348"/>
        <end position="370"/>
    </location>
</feature>
<dbReference type="GO" id="GO:0016020">
    <property type="term" value="C:membrane"/>
    <property type="evidence" value="ECO:0007669"/>
    <property type="project" value="UniProtKB-SubCell"/>
</dbReference>
<feature type="transmembrane region" description="Helical" evidence="5">
    <location>
        <begin position="261"/>
        <end position="279"/>
    </location>
</feature>
<dbReference type="SUPFAM" id="SSF81340">
    <property type="entry name" value="Clc chloride channel"/>
    <property type="match status" value="1"/>
</dbReference>
<feature type="transmembrane region" description="Helical" evidence="5">
    <location>
        <begin position="150"/>
        <end position="175"/>
    </location>
</feature>
<evidence type="ECO:0000256" key="5">
    <source>
        <dbReference type="SAM" id="Phobius"/>
    </source>
</evidence>
<dbReference type="InterPro" id="IPR050368">
    <property type="entry name" value="ClC-type_chloride_channel"/>
</dbReference>
<keyword evidence="4 5" id="KW-0472">Membrane</keyword>
<evidence type="ECO:0000313" key="6">
    <source>
        <dbReference type="EMBL" id="NFA61561.1"/>
    </source>
</evidence>
<dbReference type="Pfam" id="PF00654">
    <property type="entry name" value="Voltage_CLC"/>
    <property type="match status" value="1"/>
</dbReference>
<reference evidence="6 7" key="1">
    <citation type="submission" date="2019-02" db="EMBL/GenBank/DDBJ databases">
        <title>Genome sequencing of Clostridium botulinum clinical isolates.</title>
        <authorList>
            <person name="Brunt J."/>
            <person name="Van Vliet A.H.M."/>
            <person name="Stringer S.C."/>
            <person name="Grant K.A."/>
            <person name="Carter A.C."/>
            <person name="Peck M.W."/>
        </authorList>
    </citation>
    <scope>NUCLEOTIDE SEQUENCE [LARGE SCALE GENOMIC DNA]</scope>
    <source>
        <strain evidence="6 7">R1125/03</strain>
    </source>
</reference>
<keyword evidence="2 5" id="KW-0812">Transmembrane</keyword>
<gene>
    <name evidence="6" type="ORF">EXM42_14565</name>
</gene>
<evidence type="ECO:0000313" key="7">
    <source>
        <dbReference type="Proteomes" id="UP000473089"/>
    </source>
</evidence>
<dbReference type="Proteomes" id="UP000473089">
    <property type="component" value="Unassembled WGS sequence"/>
</dbReference>
<feature type="transmembrane region" description="Helical" evidence="5">
    <location>
        <begin position="382"/>
        <end position="401"/>
    </location>
</feature>
<dbReference type="PANTHER" id="PTHR43427">
    <property type="entry name" value="CHLORIDE CHANNEL PROTEIN CLC-E"/>
    <property type="match status" value="1"/>
</dbReference>
<evidence type="ECO:0000256" key="2">
    <source>
        <dbReference type="ARBA" id="ARBA00022692"/>
    </source>
</evidence>
<evidence type="ECO:0000256" key="3">
    <source>
        <dbReference type="ARBA" id="ARBA00022989"/>
    </source>
</evidence>
<sequence length="437" mass="47560">MDNKINLVNKNHGIILGISFIKWILIGTFVGVITGSISVLFLKSLELATNLRLRHPWILFLLPLGGSFVSFLYKKYGKDSSKGNNLILENINEESDIVPIRMAPLVFLGTIITHLFGGSAGREGTGVQIGSCIAEGIGKLLKLNRFDKKIILMSGVSSGFASVFGTPLAGTVFGLEVATLGIVNYEALMPCFTASIIGNLVTSAWGIHHAHYKILEIPQLSYIIVMKIIFAAILFGLTSRLFSQLTYKMKEIFSVWVKSSVIKSAIGGFIVIALVYVVGTRDFLGLSLPLISDSFTKCVHPFAFLEKIIFTSLTLGTGFQGGEVTPLFVIGSTLGNTLSNLMHMESSFLAALGLIGVFTGATNTPISSFILSLEIFGSQGMVYMFMTCVISYMFSGHTGIYTSQRIGISKSNSIKIPHNTTLLNYRKDNYIKNKKVS</sequence>
<dbReference type="Gene3D" id="1.10.3080.10">
    <property type="entry name" value="Clc chloride channel"/>
    <property type="match status" value="1"/>
</dbReference>
<feature type="transmembrane region" description="Helical" evidence="5">
    <location>
        <begin position="54"/>
        <end position="73"/>
    </location>
</feature>
<feature type="transmembrane region" description="Helical" evidence="5">
    <location>
        <begin position="187"/>
        <end position="208"/>
    </location>
</feature>
<feature type="transmembrane region" description="Helical" evidence="5">
    <location>
        <begin position="220"/>
        <end position="241"/>
    </location>
</feature>
<evidence type="ECO:0000256" key="1">
    <source>
        <dbReference type="ARBA" id="ARBA00004141"/>
    </source>
</evidence>
<accession>A0A6M0T638</accession>
<comment type="subcellular location">
    <subcellularLocation>
        <location evidence="1">Membrane</location>
        <topology evidence="1">Multi-pass membrane protein</topology>
    </subcellularLocation>
</comment>
<dbReference type="EMBL" id="SGJP01000034">
    <property type="protein sequence ID" value="NFA61561.1"/>
    <property type="molecule type" value="Genomic_DNA"/>
</dbReference>
<feature type="transmembrane region" description="Helical" evidence="5">
    <location>
        <begin position="20"/>
        <end position="42"/>
    </location>
</feature>
<dbReference type="AlphaFoldDB" id="A0A6M0T638"/>
<dbReference type="CDD" id="cd03682">
    <property type="entry name" value="ClC_sycA_like"/>
    <property type="match status" value="1"/>
</dbReference>
<dbReference type="InterPro" id="IPR001807">
    <property type="entry name" value="ClC"/>
</dbReference>
<comment type="caution">
    <text evidence="6">The sequence shown here is derived from an EMBL/GenBank/DDBJ whole genome shotgun (WGS) entry which is preliminary data.</text>
</comment>
<evidence type="ECO:0000256" key="4">
    <source>
        <dbReference type="ARBA" id="ARBA00023136"/>
    </source>
</evidence>
<dbReference type="InterPro" id="IPR014743">
    <property type="entry name" value="Cl-channel_core"/>
</dbReference>
<protein>
    <submittedName>
        <fullName evidence="6">Voltage-gated chloride channel protein</fullName>
    </submittedName>
</protein>
<organism evidence="6 7">
    <name type="scientific">Clostridium botulinum</name>
    <dbReference type="NCBI Taxonomy" id="1491"/>
    <lineage>
        <taxon>Bacteria</taxon>
        <taxon>Bacillati</taxon>
        <taxon>Bacillota</taxon>
        <taxon>Clostridia</taxon>
        <taxon>Eubacteriales</taxon>
        <taxon>Clostridiaceae</taxon>
        <taxon>Clostridium</taxon>
    </lineage>
</organism>
<dbReference type="PANTHER" id="PTHR43427:SF12">
    <property type="entry name" value="CHLORIDE TRANSPORTER"/>
    <property type="match status" value="1"/>
</dbReference>
<name>A0A6M0T638_CLOBO</name>